<feature type="non-terminal residue" evidence="1">
    <location>
        <position position="74"/>
    </location>
</feature>
<proteinExistence type="predicted"/>
<dbReference type="Proteomes" id="UP001233999">
    <property type="component" value="Unassembled WGS sequence"/>
</dbReference>
<protein>
    <submittedName>
        <fullName evidence="1">Uncharacterized protein</fullName>
    </submittedName>
</protein>
<accession>A0AAD8E3P9</accession>
<name>A0AAD8E3P9_DIPPU</name>
<gene>
    <name evidence="1" type="ORF">L9F63_007372</name>
</gene>
<sequence length="74" mass="8628">LITEQYCMHYTTNYPVSHILEGCPVSFRTEGGQDKYAREPIINIILHYFYNALRLPVECLGLLNYFTPFLPILC</sequence>
<dbReference type="EMBL" id="JASPKZ010009821">
    <property type="protein sequence ID" value="KAJ9575726.1"/>
    <property type="molecule type" value="Genomic_DNA"/>
</dbReference>
<keyword evidence="2" id="KW-1185">Reference proteome</keyword>
<organism evidence="1 2">
    <name type="scientific">Diploptera punctata</name>
    <name type="common">Pacific beetle cockroach</name>
    <dbReference type="NCBI Taxonomy" id="6984"/>
    <lineage>
        <taxon>Eukaryota</taxon>
        <taxon>Metazoa</taxon>
        <taxon>Ecdysozoa</taxon>
        <taxon>Arthropoda</taxon>
        <taxon>Hexapoda</taxon>
        <taxon>Insecta</taxon>
        <taxon>Pterygota</taxon>
        <taxon>Neoptera</taxon>
        <taxon>Polyneoptera</taxon>
        <taxon>Dictyoptera</taxon>
        <taxon>Blattodea</taxon>
        <taxon>Blaberoidea</taxon>
        <taxon>Blaberidae</taxon>
        <taxon>Diplopterinae</taxon>
        <taxon>Diploptera</taxon>
    </lineage>
</organism>
<evidence type="ECO:0000313" key="1">
    <source>
        <dbReference type="EMBL" id="KAJ9575726.1"/>
    </source>
</evidence>
<evidence type="ECO:0000313" key="2">
    <source>
        <dbReference type="Proteomes" id="UP001233999"/>
    </source>
</evidence>
<reference evidence="1" key="2">
    <citation type="submission" date="2023-05" db="EMBL/GenBank/DDBJ databases">
        <authorList>
            <person name="Fouks B."/>
        </authorList>
    </citation>
    <scope>NUCLEOTIDE SEQUENCE</scope>
    <source>
        <strain evidence="1">Stay&amp;Tobe</strain>
        <tissue evidence="1">Testes</tissue>
    </source>
</reference>
<feature type="non-terminal residue" evidence="1">
    <location>
        <position position="1"/>
    </location>
</feature>
<dbReference type="AlphaFoldDB" id="A0AAD8E3P9"/>
<reference evidence="1" key="1">
    <citation type="journal article" date="2023" name="IScience">
        <title>Live-bearing cockroach genome reveals convergent evolutionary mechanisms linked to viviparity in insects and beyond.</title>
        <authorList>
            <person name="Fouks B."/>
            <person name="Harrison M.C."/>
            <person name="Mikhailova A.A."/>
            <person name="Marchal E."/>
            <person name="English S."/>
            <person name="Carruthers M."/>
            <person name="Jennings E.C."/>
            <person name="Chiamaka E.L."/>
            <person name="Frigard R.A."/>
            <person name="Pippel M."/>
            <person name="Attardo G.M."/>
            <person name="Benoit J.B."/>
            <person name="Bornberg-Bauer E."/>
            <person name="Tobe S.S."/>
        </authorList>
    </citation>
    <scope>NUCLEOTIDE SEQUENCE</scope>
    <source>
        <strain evidence="1">Stay&amp;Tobe</strain>
    </source>
</reference>
<comment type="caution">
    <text evidence="1">The sequence shown here is derived from an EMBL/GenBank/DDBJ whole genome shotgun (WGS) entry which is preliminary data.</text>
</comment>